<sequence>MNCHEFREKWMEQTDEEALSLLAECDECLSWIEANSISDEEEQFMKEYPHPSVQLEDRIMQAIYQQQASPDFPPLSAAGQPLGESSLAKKVRRRYPAAAWISAAGILLAVGLISFKGMSGSFDSASNVEKQMATNMQTKDSPGESDANPSGTNPGNTSTEIAAALKKPAAAPVPSSQPAEVEPSAAQQTVSAPAAVSDSAPQADEGTKEIQTETPANPSREIAIANTAPVLDQSLVSEPLQQQAAAQAQTETAASLQAPAHPSIPARNKPAAAKAPVSEQAEASANAAAATQQSTFAALSAPQPESGAQMSIAALPATEAEDEAEDAAQAGAKQADGANAASEAALIGPPALKELPEQPLTVSTFTDVAAAAQVSDLPVPSANALPEGFTLHSVALQYESETSKNVTEIVAEYSRNQDLVQIEVTRNLQGKRSLSIPGTFSETRLFTVDTEQAIGVTYTDPAGQEAQMQHAVYFNTLKLNQSLYVVIKGRGVALNDVIELAGHLQWN</sequence>
<evidence type="ECO:0000313" key="4">
    <source>
        <dbReference type="Proteomes" id="UP000717624"/>
    </source>
</evidence>
<keyword evidence="2" id="KW-0472">Membrane</keyword>
<feature type="compositionally biased region" description="Low complexity" evidence="1">
    <location>
        <begin position="190"/>
        <end position="204"/>
    </location>
</feature>
<gene>
    <name evidence="3" type="ORF">JOD01_002583</name>
</gene>
<feature type="region of interest" description="Disordered" evidence="1">
    <location>
        <begin position="136"/>
        <end position="219"/>
    </location>
</feature>
<feature type="compositionally biased region" description="Low complexity" evidence="1">
    <location>
        <begin position="269"/>
        <end position="289"/>
    </location>
</feature>
<feature type="compositionally biased region" description="Low complexity" evidence="1">
    <location>
        <begin position="327"/>
        <end position="336"/>
    </location>
</feature>
<reference evidence="3" key="1">
    <citation type="submission" date="2021-01" db="EMBL/GenBank/DDBJ databases">
        <title>Genomic Encyclopedia of Type Strains, Phase IV (KMG-IV): sequencing the most valuable type-strain genomes for metagenomic binning, comparative biology and taxonomic classification.</title>
        <authorList>
            <person name="Goeker M."/>
        </authorList>
    </citation>
    <scope>NUCLEOTIDE SEQUENCE</scope>
    <source>
        <strain evidence="3">DSM 25523</strain>
    </source>
</reference>
<keyword evidence="2" id="KW-1133">Transmembrane helix</keyword>
<organism evidence="3 4">
    <name type="scientific">Brevibacillus fulvus</name>
    <dbReference type="NCBI Taxonomy" id="1125967"/>
    <lineage>
        <taxon>Bacteria</taxon>
        <taxon>Bacillati</taxon>
        <taxon>Bacillota</taxon>
        <taxon>Bacilli</taxon>
        <taxon>Bacillales</taxon>
        <taxon>Paenibacillaceae</taxon>
        <taxon>Brevibacillus</taxon>
    </lineage>
</organism>
<evidence type="ECO:0000313" key="3">
    <source>
        <dbReference type="EMBL" id="MBM7590971.1"/>
    </source>
</evidence>
<evidence type="ECO:0000256" key="2">
    <source>
        <dbReference type="SAM" id="Phobius"/>
    </source>
</evidence>
<comment type="caution">
    <text evidence="3">The sequence shown here is derived from an EMBL/GenBank/DDBJ whole genome shotgun (WGS) entry which is preliminary data.</text>
</comment>
<feature type="region of interest" description="Disordered" evidence="1">
    <location>
        <begin position="317"/>
        <end position="336"/>
    </location>
</feature>
<keyword evidence="4" id="KW-1185">Reference proteome</keyword>
<feature type="compositionally biased region" description="Low complexity" evidence="1">
    <location>
        <begin position="241"/>
        <end position="258"/>
    </location>
</feature>
<feature type="transmembrane region" description="Helical" evidence="2">
    <location>
        <begin position="97"/>
        <end position="115"/>
    </location>
</feature>
<dbReference type="EMBL" id="JAFBEB010000008">
    <property type="protein sequence ID" value="MBM7590971.1"/>
    <property type="molecule type" value="Genomic_DNA"/>
</dbReference>
<protein>
    <submittedName>
        <fullName evidence="3">Uncharacterized protein</fullName>
    </submittedName>
</protein>
<feature type="compositionally biased region" description="Low complexity" evidence="1">
    <location>
        <begin position="162"/>
        <end position="179"/>
    </location>
</feature>
<dbReference type="AlphaFoldDB" id="A0A939BVR2"/>
<dbReference type="RefSeq" id="WP_204518706.1">
    <property type="nucleotide sequence ID" value="NZ_BAABIN010000005.1"/>
</dbReference>
<dbReference type="Proteomes" id="UP000717624">
    <property type="component" value="Unassembled WGS sequence"/>
</dbReference>
<evidence type="ECO:0000256" key="1">
    <source>
        <dbReference type="SAM" id="MobiDB-lite"/>
    </source>
</evidence>
<feature type="compositionally biased region" description="Polar residues" evidence="1">
    <location>
        <begin position="147"/>
        <end position="160"/>
    </location>
</feature>
<accession>A0A939BVR2</accession>
<proteinExistence type="predicted"/>
<name>A0A939BVR2_9BACL</name>
<feature type="region of interest" description="Disordered" evidence="1">
    <location>
        <begin position="241"/>
        <end position="289"/>
    </location>
</feature>
<keyword evidence="2" id="KW-0812">Transmembrane</keyword>